<gene>
    <name evidence="1" type="ORF">OIK42_06825</name>
</gene>
<accession>A0ABT5L0R0</accession>
<name>A0ABT5L0R0_9ALTE</name>
<dbReference type="Gene3D" id="3.40.50.2000">
    <property type="entry name" value="Glycogen Phosphorylase B"/>
    <property type="match status" value="1"/>
</dbReference>
<dbReference type="EMBL" id="JAQQXP010000001">
    <property type="protein sequence ID" value="MDC8830477.1"/>
    <property type="molecule type" value="Genomic_DNA"/>
</dbReference>
<sequence>MKSVLIIGNINSTFVIGLINNLKSYDPSLRVDCLCTLPIERLKARPDNIYTNPICEWWKAKFGKKVRYGWLLGVLSWFFFRKNRTYYDNIQIHYVDILHHLAAPIYRLSTKKLTAVIWGSDLFRCSTPSMLSAILNRCDGINCHTPKMKEKLQSLLSEKRRKVTSFSNCLFGLLPLQHIAKLKKQQISKQTCCKHLGFPTDKKIVLLGYSANPIHQHITVINQLTQIQDQLQDVFFVLPFTYGKYPDHLVKTRSLLAASSLNYQILETYLSDEDVAKLRLCIDISIIVPLSDAASGTVLESLYSGSHLITGKWLDYSKLERAGVEFTKIENIDQINTILLEMLATPRPEQNNEMIIAGFSDWGVLIQDWHNLIVENDSAPYKFREQK</sequence>
<dbReference type="RefSeq" id="WP_273639352.1">
    <property type="nucleotide sequence ID" value="NZ_JAQQXP010000001.1"/>
</dbReference>
<reference evidence="1 2" key="1">
    <citation type="submission" date="2022-10" db="EMBL/GenBank/DDBJ databases">
        <title>Alteromonas sp. chi3 Genome sequencing.</title>
        <authorList>
            <person name="Park S."/>
        </authorList>
    </citation>
    <scope>NUCLEOTIDE SEQUENCE [LARGE SCALE GENOMIC DNA]</scope>
    <source>
        <strain evidence="2">chi3</strain>
    </source>
</reference>
<evidence type="ECO:0008006" key="3">
    <source>
        <dbReference type="Google" id="ProtNLM"/>
    </source>
</evidence>
<protein>
    <recommendedName>
        <fullName evidence="3">Glycosyltransferase</fullName>
    </recommendedName>
</protein>
<dbReference type="Proteomes" id="UP001218788">
    <property type="component" value="Unassembled WGS sequence"/>
</dbReference>
<keyword evidence="2" id="KW-1185">Reference proteome</keyword>
<comment type="caution">
    <text evidence="1">The sequence shown here is derived from an EMBL/GenBank/DDBJ whole genome shotgun (WGS) entry which is preliminary data.</text>
</comment>
<proteinExistence type="predicted"/>
<evidence type="ECO:0000313" key="1">
    <source>
        <dbReference type="EMBL" id="MDC8830477.1"/>
    </source>
</evidence>
<dbReference type="SUPFAM" id="SSF53756">
    <property type="entry name" value="UDP-Glycosyltransferase/glycogen phosphorylase"/>
    <property type="match status" value="1"/>
</dbReference>
<organism evidence="1 2">
    <name type="scientific">Alteromonas gilva</name>
    <dbReference type="NCBI Taxonomy" id="2987522"/>
    <lineage>
        <taxon>Bacteria</taxon>
        <taxon>Pseudomonadati</taxon>
        <taxon>Pseudomonadota</taxon>
        <taxon>Gammaproteobacteria</taxon>
        <taxon>Alteromonadales</taxon>
        <taxon>Alteromonadaceae</taxon>
        <taxon>Alteromonas/Salinimonas group</taxon>
        <taxon>Alteromonas</taxon>
    </lineage>
</organism>
<evidence type="ECO:0000313" key="2">
    <source>
        <dbReference type="Proteomes" id="UP001218788"/>
    </source>
</evidence>